<dbReference type="Proteomes" id="UP000664414">
    <property type="component" value="Unassembled WGS sequence"/>
</dbReference>
<name>A0A8J7TUP7_9PROT</name>
<dbReference type="HAMAP" id="MF_00060">
    <property type="entry name" value="SurE"/>
    <property type="match status" value="1"/>
</dbReference>
<evidence type="ECO:0000256" key="2">
    <source>
        <dbReference type="ARBA" id="ARBA00001946"/>
    </source>
</evidence>
<gene>
    <name evidence="9 11" type="primary">surE</name>
    <name evidence="11" type="ORF">J0H12_05670</name>
</gene>
<comment type="catalytic activity">
    <reaction evidence="1 9">
        <text>a ribonucleoside 5'-phosphate + H2O = a ribonucleoside + phosphate</text>
        <dbReference type="Rhea" id="RHEA:12484"/>
        <dbReference type="ChEBI" id="CHEBI:15377"/>
        <dbReference type="ChEBI" id="CHEBI:18254"/>
        <dbReference type="ChEBI" id="CHEBI:43474"/>
        <dbReference type="ChEBI" id="CHEBI:58043"/>
        <dbReference type="EC" id="3.1.3.5"/>
    </reaction>
</comment>
<dbReference type="GO" id="GO:0004309">
    <property type="term" value="F:exopolyphosphatase activity"/>
    <property type="evidence" value="ECO:0007669"/>
    <property type="project" value="TreeGrafter"/>
</dbReference>
<organism evidence="11 12">
    <name type="scientific">Candidatus Paracaedimonas acanthamoebae</name>
    <dbReference type="NCBI Taxonomy" id="244581"/>
    <lineage>
        <taxon>Bacteria</taxon>
        <taxon>Pseudomonadati</taxon>
        <taxon>Pseudomonadota</taxon>
        <taxon>Alphaproteobacteria</taxon>
        <taxon>Holosporales</taxon>
        <taxon>Caedimonadaceae</taxon>
        <taxon>Candidatus Paracaedimonas</taxon>
    </lineage>
</organism>
<feature type="binding site" evidence="9">
    <location>
        <position position="48"/>
    </location>
    <ligand>
        <name>a divalent metal cation</name>
        <dbReference type="ChEBI" id="CHEBI:60240"/>
    </ligand>
</feature>
<dbReference type="NCBIfam" id="NF001490">
    <property type="entry name" value="PRK00346.1-4"/>
    <property type="match status" value="1"/>
</dbReference>
<reference evidence="11" key="1">
    <citation type="submission" date="2021-02" db="EMBL/GenBank/DDBJ databases">
        <title>Thiocyanate and organic carbon inputs drive convergent selection for specific autotrophic Afipia and Thiobacillus strains within complex microbiomes.</title>
        <authorList>
            <person name="Huddy R.J."/>
            <person name="Sachdeva R."/>
            <person name="Kadzinga F."/>
            <person name="Kantor R.S."/>
            <person name="Harrison S.T.L."/>
            <person name="Banfield J.F."/>
        </authorList>
    </citation>
    <scope>NUCLEOTIDE SEQUENCE</scope>
    <source>
        <strain evidence="11">SCN18_10_11_15_R4_P_38_20</strain>
    </source>
</reference>
<dbReference type="NCBIfam" id="TIGR00087">
    <property type="entry name" value="surE"/>
    <property type="match status" value="1"/>
</dbReference>
<evidence type="ECO:0000256" key="7">
    <source>
        <dbReference type="ARBA" id="ARBA00022741"/>
    </source>
</evidence>
<feature type="binding site" evidence="9">
    <location>
        <position position="16"/>
    </location>
    <ligand>
        <name>a divalent metal cation</name>
        <dbReference type="ChEBI" id="CHEBI:60240"/>
    </ligand>
</feature>
<proteinExistence type="inferred from homology"/>
<keyword evidence="7 9" id="KW-0547">Nucleotide-binding</keyword>
<feature type="binding site" evidence="9">
    <location>
        <position position="17"/>
    </location>
    <ligand>
        <name>a divalent metal cation</name>
        <dbReference type="ChEBI" id="CHEBI:60240"/>
    </ligand>
</feature>
<dbReference type="EMBL" id="JAFKGL010000022">
    <property type="protein sequence ID" value="MBN9413392.1"/>
    <property type="molecule type" value="Genomic_DNA"/>
</dbReference>
<comment type="cofactor">
    <cofactor evidence="9">
        <name>a divalent metal cation</name>
        <dbReference type="ChEBI" id="CHEBI:60240"/>
    </cofactor>
    <text evidence="9">Binds 1 divalent metal cation per subunit.</text>
</comment>
<comment type="caution">
    <text evidence="11">The sequence shown here is derived from an EMBL/GenBank/DDBJ whole genome shotgun (WGS) entry which is preliminary data.</text>
</comment>
<keyword evidence="6 9" id="KW-0479">Metal-binding</keyword>
<dbReference type="PANTHER" id="PTHR30457">
    <property type="entry name" value="5'-NUCLEOTIDASE SURE"/>
    <property type="match status" value="1"/>
</dbReference>
<dbReference type="GO" id="GO:0008254">
    <property type="term" value="F:3'-nucleotidase activity"/>
    <property type="evidence" value="ECO:0007669"/>
    <property type="project" value="TreeGrafter"/>
</dbReference>
<feature type="binding site" evidence="9">
    <location>
        <position position="101"/>
    </location>
    <ligand>
        <name>a divalent metal cation</name>
        <dbReference type="ChEBI" id="CHEBI:60240"/>
    </ligand>
</feature>
<dbReference type="GO" id="GO:0000166">
    <property type="term" value="F:nucleotide binding"/>
    <property type="evidence" value="ECO:0007669"/>
    <property type="project" value="UniProtKB-KW"/>
</dbReference>
<dbReference type="InterPro" id="IPR036523">
    <property type="entry name" value="SurE-like_sf"/>
</dbReference>
<comment type="cofactor">
    <cofactor evidence="2">
        <name>Mg(2+)</name>
        <dbReference type="ChEBI" id="CHEBI:18420"/>
    </cofactor>
</comment>
<evidence type="ECO:0000256" key="1">
    <source>
        <dbReference type="ARBA" id="ARBA00000815"/>
    </source>
</evidence>
<keyword evidence="5 9" id="KW-0963">Cytoplasm</keyword>
<feature type="domain" description="Survival protein SurE-like phosphatase/nucleotidase" evidence="10">
    <location>
        <begin position="11"/>
        <end position="194"/>
    </location>
</feature>
<comment type="subcellular location">
    <subcellularLocation>
        <location evidence="3 9">Cytoplasm</location>
    </subcellularLocation>
</comment>
<dbReference type="AlphaFoldDB" id="A0A8J7TUP7"/>
<evidence type="ECO:0000313" key="12">
    <source>
        <dbReference type="Proteomes" id="UP000664414"/>
    </source>
</evidence>
<accession>A0A8J7TUP7</accession>
<evidence type="ECO:0000256" key="4">
    <source>
        <dbReference type="ARBA" id="ARBA00011062"/>
    </source>
</evidence>
<comment type="function">
    <text evidence="9">Nucleotidase that shows phosphatase activity on nucleoside 5'-monophosphates.</text>
</comment>
<evidence type="ECO:0000256" key="5">
    <source>
        <dbReference type="ARBA" id="ARBA00022490"/>
    </source>
</evidence>
<dbReference type="GO" id="GO:0005737">
    <property type="term" value="C:cytoplasm"/>
    <property type="evidence" value="ECO:0007669"/>
    <property type="project" value="UniProtKB-SubCell"/>
</dbReference>
<dbReference type="SUPFAM" id="SSF64167">
    <property type="entry name" value="SurE-like"/>
    <property type="match status" value="1"/>
</dbReference>
<sequence length="259" mass="28544">MIKRTDQPLRILLSNDDGIHAPGLKVLEKIARTLTDDIWVVAPESEQSGAAHSLTLGRPLRTRKLGEKTFSVDGTPTDCVMIALNKLLTDRAPDLMLSGVNHGSNLGEDVTYSGTVAAAMEATLFGIPAIALSQEISDHTNFSYEPAQHFAPEVIKRLLTQTWSPDVLLNINFPDISLEKIKGVRIVKQGLRNINDSIFEWKDPRGRPFFWIGATIRDNSPTEIDTDLEAIQEGAISITPLHLDLTHSSTLETLKLAFL</sequence>
<dbReference type="Gene3D" id="3.40.1210.10">
    <property type="entry name" value="Survival protein SurE-like phosphatase/nucleotidase"/>
    <property type="match status" value="1"/>
</dbReference>
<evidence type="ECO:0000256" key="3">
    <source>
        <dbReference type="ARBA" id="ARBA00004496"/>
    </source>
</evidence>
<dbReference type="FunFam" id="3.40.1210.10:FF:000001">
    <property type="entry name" value="5'/3'-nucleotidase SurE"/>
    <property type="match status" value="1"/>
</dbReference>
<dbReference type="GO" id="GO:0046872">
    <property type="term" value="F:metal ion binding"/>
    <property type="evidence" value="ECO:0007669"/>
    <property type="project" value="UniProtKB-UniRule"/>
</dbReference>
<keyword evidence="8 9" id="KW-0378">Hydrolase</keyword>
<protein>
    <recommendedName>
        <fullName evidence="9">5'-nucleotidase SurE</fullName>
        <ecNumber evidence="9">3.1.3.5</ecNumber>
    </recommendedName>
    <alternativeName>
        <fullName evidence="9">Nucleoside 5'-monophosphate phosphohydrolase</fullName>
    </alternativeName>
</protein>
<dbReference type="InterPro" id="IPR002828">
    <property type="entry name" value="SurE-like_Pase/nucleotidase"/>
</dbReference>
<evidence type="ECO:0000259" key="10">
    <source>
        <dbReference type="Pfam" id="PF01975"/>
    </source>
</evidence>
<dbReference type="PANTHER" id="PTHR30457:SF12">
    <property type="entry name" value="5'_3'-NUCLEOTIDASE SURE"/>
    <property type="match status" value="1"/>
</dbReference>
<comment type="similarity">
    <text evidence="4 9">Belongs to the SurE nucleotidase family.</text>
</comment>
<evidence type="ECO:0000256" key="9">
    <source>
        <dbReference type="HAMAP-Rule" id="MF_00060"/>
    </source>
</evidence>
<dbReference type="InterPro" id="IPR030048">
    <property type="entry name" value="SurE"/>
</dbReference>
<dbReference type="EC" id="3.1.3.5" evidence="9"/>
<dbReference type="GO" id="GO:0008253">
    <property type="term" value="F:5'-nucleotidase activity"/>
    <property type="evidence" value="ECO:0007669"/>
    <property type="project" value="UniProtKB-UniRule"/>
</dbReference>
<evidence type="ECO:0000313" key="11">
    <source>
        <dbReference type="EMBL" id="MBN9413392.1"/>
    </source>
</evidence>
<dbReference type="Pfam" id="PF01975">
    <property type="entry name" value="SurE"/>
    <property type="match status" value="1"/>
</dbReference>
<evidence type="ECO:0000256" key="8">
    <source>
        <dbReference type="ARBA" id="ARBA00022801"/>
    </source>
</evidence>
<evidence type="ECO:0000256" key="6">
    <source>
        <dbReference type="ARBA" id="ARBA00022723"/>
    </source>
</evidence>